<comment type="caution">
    <text evidence="1">The sequence shown here is derived from an EMBL/GenBank/DDBJ whole genome shotgun (WGS) entry which is preliminary data.</text>
</comment>
<dbReference type="Proteomes" id="UP000006073">
    <property type="component" value="Unassembled WGS sequence"/>
</dbReference>
<evidence type="ECO:0000313" key="2">
    <source>
        <dbReference type="Proteomes" id="UP000006073"/>
    </source>
</evidence>
<accession>S2E3A5</accession>
<name>S2E3A5_INDAL</name>
<dbReference type="STRING" id="1189612.A33Q_0836"/>
<keyword evidence="2" id="KW-1185">Reference proteome</keyword>
<organism evidence="1 2">
    <name type="scientific">Indibacter alkaliphilus (strain CCUG 57479 / KCTC 22604 / LW1)</name>
    <dbReference type="NCBI Taxonomy" id="1189612"/>
    <lineage>
        <taxon>Bacteria</taxon>
        <taxon>Pseudomonadati</taxon>
        <taxon>Bacteroidota</taxon>
        <taxon>Cytophagia</taxon>
        <taxon>Cytophagales</taxon>
        <taxon>Cyclobacteriaceae</taxon>
    </lineage>
</organism>
<evidence type="ECO:0000313" key="1">
    <source>
        <dbReference type="EMBL" id="EOZ98981.1"/>
    </source>
</evidence>
<proteinExistence type="predicted"/>
<protein>
    <submittedName>
        <fullName evidence="1">Uncharacterized protein</fullName>
    </submittedName>
</protein>
<dbReference type="AlphaFoldDB" id="S2E3A5"/>
<reference evidence="1 2" key="1">
    <citation type="journal article" date="2013" name="Genome Announc.">
        <title>Draft Genome Sequence of Indibacter alkaliphilus Strain LW1T, Isolated from Lonar Lake, a Haloalkaline Lake in the Buldana District of Maharashtra, India.</title>
        <authorList>
            <person name="Singh A."/>
            <person name="Kumar Jangir P."/>
            <person name="Sharma R."/>
            <person name="Singh A."/>
            <person name="Kumar Pinnaka A."/>
            <person name="Shivaji S."/>
        </authorList>
    </citation>
    <scope>NUCLEOTIDE SEQUENCE [LARGE SCALE GENOMIC DNA]</scope>
    <source>
        <strain evidence="2">CCUG 57479 / KCTC 22604 / LW1</strain>
    </source>
</reference>
<sequence>MHLKNLAINYLSNFSNVNEPRKTHIAKSWTFINFRTISTG</sequence>
<gene>
    <name evidence="1" type="ORF">A33Q_0836</name>
</gene>
<dbReference type="EMBL" id="ALWO02000020">
    <property type="protein sequence ID" value="EOZ98981.1"/>
    <property type="molecule type" value="Genomic_DNA"/>
</dbReference>